<proteinExistence type="inferred from homology"/>
<dbReference type="InterPro" id="IPR000192">
    <property type="entry name" value="Aminotrans_V_dom"/>
</dbReference>
<dbReference type="OrthoDB" id="389074at2"/>
<evidence type="ECO:0000256" key="7">
    <source>
        <dbReference type="PIRSR" id="PIRSR000524-50"/>
    </source>
</evidence>
<dbReference type="InterPro" id="IPR015422">
    <property type="entry name" value="PyrdxlP-dep_Trfase_small"/>
</dbReference>
<dbReference type="FunFam" id="3.40.640.10:FF:000172">
    <property type="entry name" value="Pyridoxal phosphate-dependent aminotransferase"/>
    <property type="match status" value="1"/>
</dbReference>
<evidence type="ECO:0000256" key="1">
    <source>
        <dbReference type="ARBA" id="ARBA00001933"/>
    </source>
</evidence>
<keyword evidence="5 7" id="KW-0663">Pyridoxal phosphate</keyword>
<feature type="domain" description="Aminotransferase class V" evidence="8">
    <location>
        <begin position="11"/>
        <end position="321"/>
    </location>
</feature>
<gene>
    <name evidence="9" type="ORF">FYJ27_05675</name>
</gene>
<keyword evidence="4 9" id="KW-0808">Transferase</keyword>
<organism evidence="9 10">
    <name type="scientific">Anaerosalibacter bizertensis</name>
    <dbReference type="NCBI Taxonomy" id="932217"/>
    <lineage>
        <taxon>Bacteria</taxon>
        <taxon>Bacillati</taxon>
        <taxon>Bacillota</taxon>
        <taxon>Tissierellia</taxon>
        <taxon>Tissierellales</taxon>
        <taxon>Sporanaerobacteraceae</taxon>
        <taxon>Anaerosalibacter</taxon>
    </lineage>
</organism>
<dbReference type="GO" id="GO:0019265">
    <property type="term" value="P:glycine biosynthetic process, by transamination of glyoxylate"/>
    <property type="evidence" value="ECO:0007669"/>
    <property type="project" value="TreeGrafter"/>
</dbReference>
<dbReference type="InterPro" id="IPR024169">
    <property type="entry name" value="SP_NH2Trfase/AEP_transaminase"/>
</dbReference>
<protein>
    <submittedName>
        <fullName evidence="9">Alanine--glyoxylate aminotransferase family protein</fullName>
    </submittedName>
</protein>
<evidence type="ECO:0000256" key="2">
    <source>
        <dbReference type="ARBA" id="ARBA00009236"/>
    </source>
</evidence>
<feature type="binding site" evidence="6">
    <location>
        <position position="334"/>
    </location>
    <ligand>
        <name>substrate</name>
    </ligand>
</feature>
<reference evidence="9 10" key="1">
    <citation type="submission" date="2019-08" db="EMBL/GenBank/DDBJ databases">
        <title>In-depth cultivation of the pig gut microbiome towards novel bacterial diversity and tailored functional studies.</title>
        <authorList>
            <person name="Wylensek D."/>
            <person name="Hitch T.C.A."/>
            <person name="Clavel T."/>
        </authorList>
    </citation>
    <scope>NUCLEOTIDE SEQUENCE [LARGE SCALE GENOMIC DNA]</scope>
    <source>
        <strain evidence="9 10">Med78-601-WT-4W-RMD-3</strain>
    </source>
</reference>
<evidence type="ECO:0000313" key="9">
    <source>
        <dbReference type="EMBL" id="MSS43220.1"/>
    </source>
</evidence>
<keyword evidence="3 9" id="KW-0032">Aminotransferase</keyword>
<dbReference type="PANTHER" id="PTHR21152:SF24">
    <property type="entry name" value="ALANINE--GLYOXYLATE AMINOTRANSFERASE 1"/>
    <property type="match status" value="1"/>
</dbReference>
<feature type="modified residue" description="N6-(pyridoxal phosphate)lysine" evidence="7">
    <location>
        <position position="191"/>
    </location>
</feature>
<comment type="cofactor">
    <cofactor evidence="1 7">
        <name>pyridoxal 5'-phosphate</name>
        <dbReference type="ChEBI" id="CHEBI:597326"/>
    </cofactor>
</comment>
<evidence type="ECO:0000256" key="5">
    <source>
        <dbReference type="ARBA" id="ARBA00022898"/>
    </source>
</evidence>
<dbReference type="PANTHER" id="PTHR21152">
    <property type="entry name" value="AMINOTRANSFERASE CLASS V"/>
    <property type="match status" value="1"/>
</dbReference>
<evidence type="ECO:0000256" key="4">
    <source>
        <dbReference type="ARBA" id="ARBA00022679"/>
    </source>
</evidence>
<dbReference type="Gene3D" id="3.90.1150.10">
    <property type="entry name" value="Aspartate Aminotransferase, domain 1"/>
    <property type="match status" value="1"/>
</dbReference>
<comment type="similarity">
    <text evidence="2">Belongs to the class-V pyridoxal-phosphate-dependent aminotransferase family.</text>
</comment>
<dbReference type="InterPro" id="IPR015424">
    <property type="entry name" value="PyrdxlP-dep_Trfase"/>
</dbReference>
<dbReference type="RefSeq" id="WP_154483900.1">
    <property type="nucleotide sequence ID" value="NZ_JAJBNW010000026.1"/>
</dbReference>
<dbReference type="GO" id="GO:0008453">
    <property type="term" value="F:alanine-glyoxylate transaminase activity"/>
    <property type="evidence" value="ECO:0007669"/>
    <property type="project" value="TreeGrafter"/>
</dbReference>
<evidence type="ECO:0000313" key="10">
    <source>
        <dbReference type="Proteomes" id="UP000462760"/>
    </source>
</evidence>
<dbReference type="Proteomes" id="UP000462760">
    <property type="component" value="Unassembled WGS sequence"/>
</dbReference>
<dbReference type="InterPro" id="IPR015421">
    <property type="entry name" value="PyrdxlP-dep_Trfase_major"/>
</dbReference>
<name>A0A844FGX9_9FIRM</name>
<evidence type="ECO:0000256" key="6">
    <source>
        <dbReference type="PIRSR" id="PIRSR000524-1"/>
    </source>
</evidence>
<evidence type="ECO:0000259" key="8">
    <source>
        <dbReference type="Pfam" id="PF00266"/>
    </source>
</evidence>
<dbReference type="Pfam" id="PF00266">
    <property type="entry name" value="Aminotran_5"/>
    <property type="match status" value="1"/>
</dbReference>
<accession>A0A844FGX9</accession>
<dbReference type="EMBL" id="VULR01000006">
    <property type="protein sequence ID" value="MSS43220.1"/>
    <property type="molecule type" value="Genomic_DNA"/>
</dbReference>
<evidence type="ECO:0000256" key="3">
    <source>
        <dbReference type="ARBA" id="ARBA00022576"/>
    </source>
</evidence>
<comment type="caution">
    <text evidence="9">The sequence shown here is derived from an EMBL/GenBank/DDBJ whole genome shotgun (WGS) entry which is preliminary data.</text>
</comment>
<dbReference type="Gene3D" id="3.40.640.10">
    <property type="entry name" value="Type I PLP-dependent aspartate aminotransferase-like (Major domain)"/>
    <property type="match status" value="1"/>
</dbReference>
<sequence>MKKPLLMTPGPTQVHEDVRQAMAKNITNPDLDQDFFEYYKETCNKLKKIFKTENEVLILSGEGILGLEAACASLIEPGDRVLCIENGIFGRGFKDFAEIYGAEVVCFEGDPRKAIDVKELKEFLDKDNDFKLATLVYCETPSGITNPVDEICPLLKEYNILSIVDSVSAIGGEPIEVDKWQMDIVLCGSQKCISAAPGLTFLSISEEAWNIMKNRKAPIASFYCNLALWENWYEEKWFPYTQSISDIYGLDCAVDRILKGDNYIERHRKNGEAVRKAITKAGLELYPLSGFSNTVTTMIVPEETTFEEINNHMLKEHNIMIAGAFDYLKDKVIRIGHMGENCYEEKLYITLKALDETFKTLGVEMKGSLHKHFVDEID</sequence>
<dbReference type="AlphaFoldDB" id="A0A844FGX9"/>
<dbReference type="PIRSF" id="PIRSF000524">
    <property type="entry name" value="SPT"/>
    <property type="match status" value="1"/>
</dbReference>
<dbReference type="SUPFAM" id="SSF53383">
    <property type="entry name" value="PLP-dependent transferases"/>
    <property type="match status" value="1"/>
</dbReference>
<dbReference type="GO" id="GO:0004760">
    <property type="term" value="F:L-serine-pyruvate transaminase activity"/>
    <property type="evidence" value="ECO:0007669"/>
    <property type="project" value="TreeGrafter"/>
</dbReference>